<comment type="caution">
    <text evidence="1">The sequence shown here is derived from an EMBL/GenBank/DDBJ whole genome shotgun (WGS) entry which is preliminary data.</text>
</comment>
<sequence>MSVENKAAPGAPYYTPAQEPPAGTALDPATAPTVFQPLKIRDLEIQNRFMVSPMCQYSADDGHLTDWHFSHLSQFAIRGTGLIIVEATSVLPNGRITPHMGHIFNP</sequence>
<proteinExistence type="predicted"/>
<gene>
    <name evidence="1" type="ORF">ONZ43_g4002</name>
</gene>
<dbReference type="Proteomes" id="UP001153334">
    <property type="component" value="Unassembled WGS sequence"/>
</dbReference>
<accession>A0ACC2IT72</accession>
<organism evidence="1 2">
    <name type="scientific">Nemania bipapillata</name>
    <dbReference type="NCBI Taxonomy" id="110536"/>
    <lineage>
        <taxon>Eukaryota</taxon>
        <taxon>Fungi</taxon>
        <taxon>Dikarya</taxon>
        <taxon>Ascomycota</taxon>
        <taxon>Pezizomycotina</taxon>
        <taxon>Sordariomycetes</taxon>
        <taxon>Xylariomycetidae</taxon>
        <taxon>Xylariales</taxon>
        <taxon>Xylariaceae</taxon>
        <taxon>Nemania</taxon>
    </lineage>
</organism>
<name>A0ACC2IT72_9PEZI</name>
<keyword evidence="2" id="KW-1185">Reference proteome</keyword>
<protein>
    <submittedName>
        <fullName evidence="1">Uncharacterized protein</fullName>
    </submittedName>
</protein>
<evidence type="ECO:0000313" key="1">
    <source>
        <dbReference type="EMBL" id="KAJ8118386.1"/>
    </source>
</evidence>
<dbReference type="EMBL" id="JAPESX010001016">
    <property type="protein sequence ID" value="KAJ8118386.1"/>
    <property type="molecule type" value="Genomic_DNA"/>
</dbReference>
<reference evidence="1" key="1">
    <citation type="submission" date="2022-11" db="EMBL/GenBank/DDBJ databases">
        <title>Genome Sequence of Nemania bipapillata.</title>
        <authorList>
            <person name="Buettner E."/>
        </authorList>
    </citation>
    <scope>NUCLEOTIDE SEQUENCE</scope>
    <source>
        <strain evidence="1">CP14</strain>
    </source>
</reference>
<evidence type="ECO:0000313" key="2">
    <source>
        <dbReference type="Proteomes" id="UP001153334"/>
    </source>
</evidence>